<dbReference type="GO" id="GO:0004497">
    <property type="term" value="F:monooxygenase activity"/>
    <property type="evidence" value="ECO:0007669"/>
    <property type="project" value="UniProtKB-KW"/>
</dbReference>
<dbReference type="InterPro" id="IPR007138">
    <property type="entry name" value="ABM_dom"/>
</dbReference>
<keyword evidence="3" id="KW-1185">Reference proteome</keyword>
<reference evidence="2 3" key="1">
    <citation type="submission" date="2020-08" db="EMBL/GenBank/DDBJ databases">
        <title>Genomic Encyclopedia of Type Strains, Phase IV (KMG-IV): sequencing the most valuable type-strain genomes for metagenomic binning, comparative biology and taxonomic classification.</title>
        <authorList>
            <person name="Goeker M."/>
        </authorList>
    </citation>
    <scope>NUCLEOTIDE SEQUENCE [LARGE SCALE GENOMIC DNA]</scope>
    <source>
        <strain evidence="2 3">DSM 14552</strain>
    </source>
</reference>
<accession>A0A7W5ZUG4</accession>
<evidence type="ECO:0000313" key="3">
    <source>
        <dbReference type="Proteomes" id="UP000562395"/>
    </source>
</evidence>
<feature type="domain" description="ABM" evidence="1">
    <location>
        <begin position="1"/>
        <end position="76"/>
    </location>
</feature>
<dbReference type="Proteomes" id="UP000562395">
    <property type="component" value="Unassembled WGS sequence"/>
</dbReference>
<dbReference type="Pfam" id="PF03992">
    <property type="entry name" value="ABM"/>
    <property type="match status" value="1"/>
</dbReference>
<dbReference type="Gene3D" id="3.30.70.100">
    <property type="match status" value="1"/>
</dbReference>
<keyword evidence="2" id="KW-0560">Oxidoreductase</keyword>
<protein>
    <submittedName>
        <fullName evidence="2">Quinol monooxygenase YgiN</fullName>
    </submittedName>
</protein>
<name>A0A7W5ZUG4_9SPHN</name>
<keyword evidence="2" id="KW-0503">Monooxygenase</keyword>
<dbReference type="InterPro" id="IPR011008">
    <property type="entry name" value="Dimeric_a/b-barrel"/>
</dbReference>
<evidence type="ECO:0000313" key="2">
    <source>
        <dbReference type="EMBL" id="MBB3860181.1"/>
    </source>
</evidence>
<comment type="caution">
    <text evidence="2">The sequence shown here is derived from an EMBL/GenBank/DDBJ whole genome shotgun (WGS) entry which is preliminary data.</text>
</comment>
<dbReference type="EMBL" id="JACICY010000002">
    <property type="protein sequence ID" value="MBB3860181.1"/>
    <property type="molecule type" value="Genomic_DNA"/>
</dbReference>
<evidence type="ECO:0000259" key="1">
    <source>
        <dbReference type="Pfam" id="PF03992"/>
    </source>
</evidence>
<gene>
    <name evidence="2" type="ORF">GGQ88_001442</name>
</gene>
<dbReference type="SUPFAM" id="SSF54909">
    <property type="entry name" value="Dimeric alpha+beta barrel"/>
    <property type="match status" value="1"/>
</dbReference>
<sequence>MIIVTGRVQTDGANRAAIEAECVSHSRRSRTEPGCLAHNCHYDIEQPDLLVVLERWADAGALLTHFALQETRDFAKAIGSLSRKAPEMHIYISKEASPAALATGAQ</sequence>
<dbReference type="RefSeq" id="WP_183612417.1">
    <property type="nucleotide sequence ID" value="NZ_JACICY010000002.1"/>
</dbReference>
<organism evidence="2 3">
    <name type="scientific">Novosphingobium hassiacum</name>
    <dbReference type="NCBI Taxonomy" id="173676"/>
    <lineage>
        <taxon>Bacteria</taxon>
        <taxon>Pseudomonadati</taxon>
        <taxon>Pseudomonadota</taxon>
        <taxon>Alphaproteobacteria</taxon>
        <taxon>Sphingomonadales</taxon>
        <taxon>Sphingomonadaceae</taxon>
        <taxon>Novosphingobium</taxon>
    </lineage>
</organism>
<dbReference type="AlphaFoldDB" id="A0A7W5ZUG4"/>
<proteinExistence type="predicted"/>